<dbReference type="Pfam" id="PF02771">
    <property type="entry name" value="Acyl-CoA_dh_N"/>
    <property type="match status" value="1"/>
</dbReference>
<dbReference type="SUPFAM" id="SSF56645">
    <property type="entry name" value="Acyl-CoA dehydrogenase NM domain-like"/>
    <property type="match status" value="1"/>
</dbReference>
<organism evidence="4">
    <name type="scientific">Streptomyces sp. MSC090213JE08</name>
    <dbReference type="NCBI Taxonomy" id="1670457"/>
    <lineage>
        <taxon>Bacteria</taxon>
        <taxon>Bacillati</taxon>
        <taxon>Actinomycetota</taxon>
        <taxon>Actinomycetes</taxon>
        <taxon>Kitasatosporales</taxon>
        <taxon>Streptomycetaceae</taxon>
        <taxon>Streptomyces</taxon>
    </lineage>
</organism>
<dbReference type="SUPFAM" id="SSF47203">
    <property type="entry name" value="Acyl-CoA dehydrogenase C-terminal domain-like"/>
    <property type="match status" value="1"/>
</dbReference>
<evidence type="ECO:0000313" key="4">
    <source>
        <dbReference type="EMBL" id="BAT51059.1"/>
    </source>
</evidence>
<dbReference type="Gene3D" id="1.10.540.10">
    <property type="entry name" value="Acyl-CoA dehydrogenase/oxidase, N-terminal domain"/>
    <property type="match status" value="1"/>
</dbReference>
<dbReference type="InterPro" id="IPR009100">
    <property type="entry name" value="AcylCoA_DH/oxidase_NM_dom_sf"/>
</dbReference>
<feature type="domain" description="Acyl-CoA dehydrogenase/oxidase N-terminal" evidence="2">
    <location>
        <begin position="6"/>
        <end position="93"/>
    </location>
</feature>
<dbReference type="GO" id="GO:0003995">
    <property type="term" value="F:acyl-CoA dehydrogenase activity"/>
    <property type="evidence" value="ECO:0007669"/>
    <property type="project" value="TreeGrafter"/>
</dbReference>
<evidence type="ECO:0000259" key="3">
    <source>
        <dbReference type="Pfam" id="PF08028"/>
    </source>
</evidence>
<dbReference type="Gene3D" id="2.40.110.10">
    <property type="entry name" value="Butyryl-CoA Dehydrogenase, subunit A, domain 2"/>
    <property type="match status" value="1"/>
</dbReference>
<evidence type="ECO:0000256" key="1">
    <source>
        <dbReference type="ARBA" id="ARBA00023002"/>
    </source>
</evidence>
<protein>
    <submittedName>
        <fullName evidence="4">Dehydrogenase</fullName>
    </submittedName>
</protein>
<dbReference type="PIRSF" id="PIRSF016578">
    <property type="entry name" value="HsaA"/>
    <property type="match status" value="1"/>
</dbReference>
<name>A0A0S3P5I2_9ACTN</name>
<dbReference type="EMBL" id="LC061217">
    <property type="protein sequence ID" value="BAT51059.1"/>
    <property type="molecule type" value="Genomic_DNA"/>
</dbReference>
<gene>
    <name evidence="4" type="primary">stzJ</name>
</gene>
<dbReference type="InterPro" id="IPR013786">
    <property type="entry name" value="AcylCoA_DH/ox_N"/>
</dbReference>
<dbReference type="PANTHER" id="PTHR43884">
    <property type="entry name" value="ACYL-COA DEHYDROGENASE"/>
    <property type="match status" value="1"/>
</dbReference>
<dbReference type="GO" id="GO:0050660">
    <property type="term" value="F:flavin adenine dinucleotide binding"/>
    <property type="evidence" value="ECO:0007669"/>
    <property type="project" value="InterPro"/>
</dbReference>
<accession>A0A0S3P5I2</accession>
<reference evidence="4" key="1">
    <citation type="journal article" date="2015" name="ChemBioChem">
        <title>Identification and Characterization of the Streptazone?E Biosynthetic Gene Cluster in Streptomyces sp. MSC090213JE08.</title>
        <authorList>
            <person name="Ohno S."/>
            <person name="Katsuyama Y."/>
            <person name="Tajima Y."/>
            <person name="Izumikawa M."/>
            <person name="Takagi M."/>
            <person name="Fujie M."/>
            <person name="Satoh N."/>
            <person name="Shin-Ya K."/>
            <person name="Ohnishi Y."/>
        </authorList>
    </citation>
    <scope>NUCLEOTIDE SEQUENCE</scope>
    <source>
        <strain evidence="4">MSC090213JE08</strain>
    </source>
</reference>
<dbReference type="Gene3D" id="1.20.140.10">
    <property type="entry name" value="Butyryl-CoA Dehydrogenase, subunit A, domain 3"/>
    <property type="match status" value="1"/>
</dbReference>
<keyword evidence="1" id="KW-0560">Oxidoreductase</keyword>
<proteinExistence type="predicted"/>
<dbReference type="AlphaFoldDB" id="A0A0S3P5I2"/>
<dbReference type="InterPro" id="IPR037069">
    <property type="entry name" value="AcylCoA_DH/ox_N_sf"/>
</dbReference>
<dbReference type="PANTHER" id="PTHR43884:SF12">
    <property type="entry name" value="ISOVALERYL-COA DEHYDROGENASE, MITOCHONDRIAL-RELATED"/>
    <property type="match status" value="1"/>
</dbReference>
<dbReference type="InterPro" id="IPR013107">
    <property type="entry name" value="Acyl-CoA_DH_C"/>
</dbReference>
<sequence>MAVRSTEAENILKAVREIVPTLRANGPASEDQRWIVEENIELLEKAGVFRIAVPKRFGGLDLSLKEQVEIITEISRGCGSTGWVAVAWISSAWMATLYPLQAQEEIFKNGSVRISGGFTPTAKMVPTEGGYVLNGAWRFNSGVRGAHWDLLAAELEHSDGTVEEVYAMVPVDELTIADDWHVSAAIATGSSTSSATDLFVPAHRVVTLEEAVLGTSGGGAVTGSKGRDYSLISYVVAESVAAYVGMARAAYEEIVATVKGKPLAYSNVTDQAQHPLTQIQIALAYGKIEAAEALADTYLTLLQERADAGEQPTWDEKAEVRGKAGIAILLTQEALQALHSISGAGALSRKAHFQRFYRDLQGLARHGLMAPNMGLEVHGRTLLGLDPDSLFL</sequence>
<evidence type="ECO:0000259" key="2">
    <source>
        <dbReference type="Pfam" id="PF02771"/>
    </source>
</evidence>
<feature type="domain" description="Acyl-CoA dehydrogenase C-terminal" evidence="3">
    <location>
        <begin position="240"/>
        <end position="369"/>
    </location>
</feature>
<dbReference type="InterPro" id="IPR046373">
    <property type="entry name" value="Acyl-CoA_Oxase/DH_mid-dom_sf"/>
</dbReference>
<dbReference type="InterPro" id="IPR036250">
    <property type="entry name" value="AcylCo_DH-like_C"/>
</dbReference>
<dbReference type="Pfam" id="PF08028">
    <property type="entry name" value="Acyl-CoA_dh_2"/>
    <property type="match status" value="1"/>
</dbReference>